<sequence>MVFGLGVPERTWSASLASMVGCRLTTYTFRVGMFLNKADLSQFTRTAPVLFTQPASWMNVRYRHEC</sequence>
<evidence type="ECO:0000313" key="2">
    <source>
        <dbReference type="Proteomes" id="UP000237105"/>
    </source>
</evidence>
<dbReference type="EMBL" id="JXTB01000085">
    <property type="protein sequence ID" value="PON65688.1"/>
    <property type="molecule type" value="Genomic_DNA"/>
</dbReference>
<evidence type="ECO:0000313" key="1">
    <source>
        <dbReference type="EMBL" id="PON65688.1"/>
    </source>
</evidence>
<comment type="caution">
    <text evidence="1">The sequence shown here is derived from an EMBL/GenBank/DDBJ whole genome shotgun (WGS) entry which is preliminary data.</text>
</comment>
<proteinExistence type="predicted"/>
<accession>A0A2P5CXB7</accession>
<protein>
    <submittedName>
        <fullName evidence="1">Uncharacterized protein</fullName>
    </submittedName>
</protein>
<organism evidence="1 2">
    <name type="scientific">Parasponia andersonii</name>
    <name type="common">Sponia andersonii</name>
    <dbReference type="NCBI Taxonomy" id="3476"/>
    <lineage>
        <taxon>Eukaryota</taxon>
        <taxon>Viridiplantae</taxon>
        <taxon>Streptophyta</taxon>
        <taxon>Embryophyta</taxon>
        <taxon>Tracheophyta</taxon>
        <taxon>Spermatophyta</taxon>
        <taxon>Magnoliopsida</taxon>
        <taxon>eudicotyledons</taxon>
        <taxon>Gunneridae</taxon>
        <taxon>Pentapetalae</taxon>
        <taxon>rosids</taxon>
        <taxon>fabids</taxon>
        <taxon>Rosales</taxon>
        <taxon>Cannabaceae</taxon>
        <taxon>Parasponia</taxon>
    </lineage>
</organism>
<name>A0A2P5CXB7_PARAD</name>
<reference evidence="2" key="1">
    <citation type="submission" date="2016-06" db="EMBL/GenBank/DDBJ databases">
        <title>Parallel loss of symbiosis genes in relatives of nitrogen-fixing non-legume Parasponia.</title>
        <authorList>
            <person name="Van Velzen R."/>
            <person name="Holmer R."/>
            <person name="Bu F."/>
            <person name="Rutten L."/>
            <person name="Van Zeijl A."/>
            <person name="Liu W."/>
            <person name="Santuari L."/>
            <person name="Cao Q."/>
            <person name="Sharma T."/>
            <person name="Shen D."/>
            <person name="Roswanjaya Y."/>
            <person name="Wardhani T."/>
            <person name="Kalhor M.S."/>
            <person name="Jansen J."/>
            <person name="Van den Hoogen J."/>
            <person name="Gungor B."/>
            <person name="Hartog M."/>
            <person name="Hontelez J."/>
            <person name="Verver J."/>
            <person name="Yang W.-C."/>
            <person name="Schijlen E."/>
            <person name="Repin R."/>
            <person name="Schilthuizen M."/>
            <person name="Schranz E."/>
            <person name="Heidstra R."/>
            <person name="Miyata K."/>
            <person name="Fedorova E."/>
            <person name="Kohlen W."/>
            <person name="Bisseling T."/>
            <person name="Smit S."/>
            <person name="Geurts R."/>
        </authorList>
    </citation>
    <scope>NUCLEOTIDE SEQUENCE [LARGE SCALE GENOMIC DNA]</scope>
    <source>
        <strain evidence="2">cv. WU1-14</strain>
    </source>
</reference>
<gene>
    <name evidence="1" type="ORF">PanWU01x14_114310</name>
</gene>
<dbReference type="Proteomes" id="UP000237105">
    <property type="component" value="Unassembled WGS sequence"/>
</dbReference>
<dbReference type="AlphaFoldDB" id="A0A2P5CXB7"/>
<keyword evidence="2" id="KW-1185">Reference proteome</keyword>